<name>A0A0M7AXF5_9HYPH</name>
<dbReference type="InterPro" id="IPR001129">
    <property type="entry name" value="Membr-assoc_MAPEG"/>
</dbReference>
<feature type="transmembrane region" description="Helical" evidence="5">
    <location>
        <begin position="125"/>
        <end position="145"/>
    </location>
</feature>
<keyword evidence="3 5" id="KW-1133">Transmembrane helix</keyword>
<evidence type="ECO:0000313" key="7">
    <source>
        <dbReference type="Proteomes" id="UP000049983"/>
    </source>
</evidence>
<dbReference type="AlphaFoldDB" id="A0A0M7AXF5"/>
<evidence type="ECO:0000256" key="5">
    <source>
        <dbReference type="SAM" id="Phobius"/>
    </source>
</evidence>
<protein>
    <submittedName>
        <fullName evidence="6">MAPEG family protein</fullName>
    </submittedName>
</protein>
<dbReference type="RefSeq" id="WP_055119107.1">
    <property type="nucleotide sequence ID" value="NZ_CXWA01000007.1"/>
</dbReference>
<comment type="subcellular location">
    <subcellularLocation>
        <location evidence="1">Membrane</location>
    </subcellularLocation>
</comment>
<dbReference type="Proteomes" id="UP000049983">
    <property type="component" value="Unassembled WGS sequence"/>
</dbReference>
<dbReference type="Gene3D" id="1.20.120.550">
    <property type="entry name" value="Membrane associated eicosanoid/glutathione metabolism-like domain"/>
    <property type="match status" value="1"/>
</dbReference>
<feature type="transmembrane region" description="Helical" evidence="5">
    <location>
        <begin position="73"/>
        <end position="93"/>
    </location>
</feature>
<accession>A0A0M7AXF5</accession>
<dbReference type="InterPro" id="IPR023352">
    <property type="entry name" value="MAPEG-like_dom_sf"/>
</dbReference>
<keyword evidence="2 5" id="KW-0812">Transmembrane</keyword>
<evidence type="ECO:0000256" key="3">
    <source>
        <dbReference type="ARBA" id="ARBA00022989"/>
    </source>
</evidence>
<evidence type="ECO:0000256" key="4">
    <source>
        <dbReference type="ARBA" id="ARBA00023136"/>
    </source>
</evidence>
<dbReference type="OrthoDB" id="7679090at2"/>
<keyword evidence="7" id="KW-1185">Reference proteome</keyword>
<evidence type="ECO:0000256" key="1">
    <source>
        <dbReference type="ARBA" id="ARBA00004370"/>
    </source>
</evidence>
<dbReference type="SUPFAM" id="SSF161084">
    <property type="entry name" value="MAPEG domain-like"/>
    <property type="match status" value="1"/>
</dbReference>
<keyword evidence="4 5" id="KW-0472">Membrane</keyword>
<dbReference type="GO" id="GO:0016020">
    <property type="term" value="C:membrane"/>
    <property type="evidence" value="ECO:0007669"/>
    <property type="project" value="UniProtKB-SubCell"/>
</dbReference>
<evidence type="ECO:0000313" key="6">
    <source>
        <dbReference type="EMBL" id="CTQ67590.1"/>
    </source>
</evidence>
<dbReference type="PANTHER" id="PTHR35371">
    <property type="entry name" value="INNER MEMBRANE PROTEIN"/>
    <property type="match status" value="1"/>
</dbReference>
<organism evidence="6 7">
    <name type="scientific">Roseibium album</name>
    <dbReference type="NCBI Taxonomy" id="311410"/>
    <lineage>
        <taxon>Bacteria</taxon>
        <taxon>Pseudomonadati</taxon>
        <taxon>Pseudomonadota</taxon>
        <taxon>Alphaproteobacteria</taxon>
        <taxon>Hyphomicrobiales</taxon>
        <taxon>Stappiaceae</taxon>
        <taxon>Roseibium</taxon>
    </lineage>
</organism>
<evidence type="ECO:0000256" key="2">
    <source>
        <dbReference type="ARBA" id="ARBA00022692"/>
    </source>
</evidence>
<feature type="transmembrane region" description="Helical" evidence="5">
    <location>
        <begin position="100"/>
        <end position="119"/>
    </location>
</feature>
<dbReference type="PANTHER" id="PTHR35371:SF1">
    <property type="entry name" value="BLR7753 PROTEIN"/>
    <property type="match status" value="1"/>
</dbReference>
<dbReference type="Pfam" id="PF01124">
    <property type="entry name" value="MAPEG"/>
    <property type="match status" value="1"/>
</dbReference>
<dbReference type="EMBL" id="CXWC01000003">
    <property type="protein sequence ID" value="CTQ67590.1"/>
    <property type="molecule type" value="Genomic_DNA"/>
</dbReference>
<reference evidence="7" key="1">
    <citation type="submission" date="2015-07" db="EMBL/GenBank/DDBJ databases">
        <authorList>
            <person name="Rodrigo-Torres Lidia"/>
            <person name="Arahal R.David."/>
        </authorList>
    </citation>
    <scope>NUCLEOTIDE SEQUENCE [LARGE SCALE GENOMIC DNA]</scope>
    <source>
        <strain evidence="7">CECT 5096</strain>
    </source>
</reference>
<gene>
    <name evidence="6" type="ORF">LA5096_01501</name>
</gene>
<proteinExistence type="predicted"/>
<sequence>MENLFEAIPYINAYKPTFLVLGALALVVLIQSFLTAPLAFAKEEQTPVMPLQFDHSKLSFRAIRTYQNSAESFPAFLAAVLVAVAAGASPLVVNSISGIYLLARILFWAFYYGGIGRIAGGPRTIAFVTCLLANIVIAVAGLISLV</sequence>
<dbReference type="GeneID" id="97668922"/>